<organism evidence="1 2">
    <name type="scientific">Cephalotus follicularis</name>
    <name type="common">Albany pitcher plant</name>
    <dbReference type="NCBI Taxonomy" id="3775"/>
    <lineage>
        <taxon>Eukaryota</taxon>
        <taxon>Viridiplantae</taxon>
        <taxon>Streptophyta</taxon>
        <taxon>Embryophyta</taxon>
        <taxon>Tracheophyta</taxon>
        <taxon>Spermatophyta</taxon>
        <taxon>Magnoliopsida</taxon>
        <taxon>eudicotyledons</taxon>
        <taxon>Gunneridae</taxon>
        <taxon>Pentapetalae</taxon>
        <taxon>rosids</taxon>
        <taxon>fabids</taxon>
        <taxon>Oxalidales</taxon>
        <taxon>Cephalotaceae</taxon>
        <taxon>Cephalotus</taxon>
    </lineage>
</organism>
<accession>A0A1Q3BBP1</accession>
<sequence>MINQINGEYENQDEEMIKYLSKLRSLISKFQYFHLLIIPWANNNRADILSKLATAKEIPRMGNIFREDMQNLSIIENDDVMDIDVETSWMDLIISWLMDGVLLVDTMEARIVTYKSNRFYLKDKILYKKSYAPPLLRFL</sequence>
<comment type="caution">
    <text evidence="1">The sequence shown here is derived from an EMBL/GenBank/DDBJ whole genome shotgun (WGS) entry which is preliminary data.</text>
</comment>
<keyword evidence="2" id="KW-1185">Reference proteome</keyword>
<dbReference type="Proteomes" id="UP000187406">
    <property type="component" value="Unassembled WGS sequence"/>
</dbReference>
<evidence type="ECO:0000313" key="2">
    <source>
        <dbReference type="Proteomes" id="UP000187406"/>
    </source>
</evidence>
<dbReference type="InterPro" id="IPR036397">
    <property type="entry name" value="RNaseH_sf"/>
</dbReference>
<reference evidence="2" key="1">
    <citation type="submission" date="2016-04" db="EMBL/GenBank/DDBJ databases">
        <title>Cephalotus genome sequencing.</title>
        <authorList>
            <person name="Fukushima K."/>
            <person name="Hasebe M."/>
            <person name="Fang X."/>
        </authorList>
    </citation>
    <scope>NUCLEOTIDE SEQUENCE [LARGE SCALE GENOMIC DNA]</scope>
    <source>
        <strain evidence="2">cv. St1</strain>
    </source>
</reference>
<name>A0A1Q3BBP1_CEPFO</name>
<dbReference type="Gene3D" id="3.30.420.10">
    <property type="entry name" value="Ribonuclease H-like superfamily/Ribonuclease H"/>
    <property type="match status" value="1"/>
</dbReference>
<dbReference type="PANTHER" id="PTHR48475:SF2">
    <property type="entry name" value="RIBONUCLEASE H"/>
    <property type="match status" value="1"/>
</dbReference>
<dbReference type="GO" id="GO:0003676">
    <property type="term" value="F:nucleic acid binding"/>
    <property type="evidence" value="ECO:0007669"/>
    <property type="project" value="InterPro"/>
</dbReference>
<evidence type="ECO:0000313" key="1">
    <source>
        <dbReference type="EMBL" id="GAV65431.1"/>
    </source>
</evidence>
<proteinExistence type="predicted"/>
<dbReference type="PANTHER" id="PTHR48475">
    <property type="entry name" value="RIBONUCLEASE H"/>
    <property type="match status" value="1"/>
</dbReference>
<dbReference type="InParanoid" id="A0A1Q3BBP1"/>
<protein>
    <submittedName>
        <fullName evidence="1">RVT_3 domain-containing protein</fullName>
    </submittedName>
</protein>
<dbReference type="EMBL" id="BDDD01000414">
    <property type="protein sequence ID" value="GAV65431.1"/>
    <property type="molecule type" value="Genomic_DNA"/>
</dbReference>
<gene>
    <name evidence="1" type="ORF">CFOL_v3_08946</name>
</gene>
<dbReference type="AlphaFoldDB" id="A0A1Q3BBP1"/>